<sequence length="248" mass="28065">MEAIKYGMGTAQLNQEFKGQEKDITYDEIAQILSRENIALDTQQKFNDFKNGLGQFIPVNDMLHLPETEVAKNLALQFGDVSTEDIIEAIKASKPGNERLTLPPDVSANSTLLREINIYTHATAWQKSSSQRTYDNYLLAAIEKYTDPEKAMEEITRQRIDKSSISLTHQKYSRPTVDTPVRLKLEHVSWLDNKNPMFMLHKLIFAESDTIETTLSGLVSGSWRTETYGKTGFSGKNYQSARALYSGD</sequence>
<dbReference type="Proteomes" id="UP001164712">
    <property type="component" value="Chromosome"/>
</dbReference>
<dbReference type="RefSeq" id="WP_269128050.1">
    <property type="nucleotide sequence ID" value="NZ_CP114058.1"/>
</dbReference>
<protein>
    <submittedName>
        <fullName evidence="1">Uncharacterized protein</fullName>
    </submittedName>
</protein>
<name>A0ABY7HQ87_9GAMM</name>
<dbReference type="EMBL" id="CP114058">
    <property type="protein sequence ID" value="WAT01550.1"/>
    <property type="molecule type" value="Genomic_DNA"/>
</dbReference>
<organism evidence="1 2">
    <name type="scientific">Rouxiella chamberiensis</name>
    <dbReference type="NCBI Taxonomy" id="1513468"/>
    <lineage>
        <taxon>Bacteria</taxon>
        <taxon>Pseudomonadati</taxon>
        <taxon>Pseudomonadota</taxon>
        <taxon>Gammaproteobacteria</taxon>
        <taxon>Enterobacterales</taxon>
        <taxon>Yersiniaceae</taxon>
        <taxon>Rouxiella</taxon>
    </lineage>
</organism>
<evidence type="ECO:0000313" key="1">
    <source>
        <dbReference type="EMBL" id="WAT01550.1"/>
    </source>
</evidence>
<reference evidence="1" key="1">
    <citation type="submission" date="2022-12" db="EMBL/GenBank/DDBJ databases">
        <title>Complete genome sequence of an Australian strain of Rouxiella badensis DAR84756 and resolution of the R. badensis DSM100043 and R. chamberiensis DSM28324 genomes.</title>
        <authorList>
            <person name="Paul S."/>
            <person name="Anderson P.J."/>
            <person name="Maynard G."/>
            <person name="Dyall-Smith M."/>
            <person name="Kudinha T."/>
        </authorList>
    </citation>
    <scope>NUCLEOTIDE SEQUENCE</scope>
    <source>
        <strain evidence="1">DSM 28324</strain>
    </source>
</reference>
<accession>A0ABY7HQ87</accession>
<gene>
    <name evidence="1" type="ORF">O1V66_01870</name>
</gene>
<evidence type="ECO:0000313" key="2">
    <source>
        <dbReference type="Proteomes" id="UP001164712"/>
    </source>
</evidence>
<proteinExistence type="predicted"/>
<keyword evidence="2" id="KW-1185">Reference proteome</keyword>